<proteinExistence type="inferred from homology"/>
<protein>
    <recommendedName>
        <fullName evidence="4">FRIGIDA-like protein</fullName>
    </recommendedName>
</protein>
<name>A0AAV7DW59_ARIFI</name>
<feature type="region of interest" description="Disordered" evidence="6">
    <location>
        <begin position="128"/>
        <end position="160"/>
    </location>
</feature>
<dbReference type="AlphaFoldDB" id="A0AAV7DW59"/>
<dbReference type="InterPro" id="IPR012474">
    <property type="entry name" value="Frigida"/>
</dbReference>
<keyword evidence="5" id="KW-0175">Coiled coil</keyword>
<dbReference type="Proteomes" id="UP000825729">
    <property type="component" value="Unassembled WGS sequence"/>
</dbReference>
<keyword evidence="4" id="KW-0217">Developmental protein</keyword>
<evidence type="ECO:0000313" key="8">
    <source>
        <dbReference type="Proteomes" id="UP000825729"/>
    </source>
</evidence>
<organism evidence="7 8">
    <name type="scientific">Aristolochia fimbriata</name>
    <name type="common">White veined hardy Dutchman's pipe vine</name>
    <dbReference type="NCBI Taxonomy" id="158543"/>
    <lineage>
        <taxon>Eukaryota</taxon>
        <taxon>Viridiplantae</taxon>
        <taxon>Streptophyta</taxon>
        <taxon>Embryophyta</taxon>
        <taxon>Tracheophyta</taxon>
        <taxon>Spermatophyta</taxon>
        <taxon>Magnoliopsida</taxon>
        <taxon>Magnoliidae</taxon>
        <taxon>Piperales</taxon>
        <taxon>Aristolochiaceae</taxon>
        <taxon>Aristolochia</taxon>
    </lineage>
</organism>
<evidence type="ECO:0000313" key="7">
    <source>
        <dbReference type="EMBL" id="KAG9440230.1"/>
    </source>
</evidence>
<evidence type="ECO:0000256" key="2">
    <source>
        <dbReference type="ARBA" id="ARBA00022782"/>
    </source>
</evidence>
<feature type="compositionally biased region" description="Polar residues" evidence="6">
    <location>
        <begin position="593"/>
        <end position="616"/>
    </location>
</feature>
<feature type="compositionally biased region" description="Basic and acidic residues" evidence="6">
    <location>
        <begin position="148"/>
        <end position="160"/>
    </location>
</feature>
<comment type="similarity">
    <text evidence="1 4">Belongs to the Frigida family.</text>
</comment>
<dbReference type="GO" id="GO:0030154">
    <property type="term" value="P:cell differentiation"/>
    <property type="evidence" value="ECO:0007669"/>
    <property type="project" value="UniProtKB-KW"/>
</dbReference>
<keyword evidence="2 4" id="KW-0221">Differentiation</keyword>
<dbReference type="PANTHER" id="PTHR31791">
    <property type="entry name" value="FRIGIDA-LIKE PROTEIN 3-RELATED"/>
    <property type="match status" value="1"/>
</dbReference>
<sequence>MDDSKSAVTETHQTATMIEQLSKVFAEIETHRETSSTCMIPWKEIEEYFLNLESSFKKKLSDLVEKEKALEEKETKTAELLAQREAEVAGKEQALLDRLQELKDSAVSAIVEARSKYTVSSLESTNIEENAEKKVSSPSNGEDPLSAPEEKSLDKSDPHPEAVAVEVKPRPELIQLCEQMDVKGLLKYISENRNTLSAIREEMPLALKSAPEPARLVLDSLEGFYPPDMTTSHEGNTRDLAQMGLRKSCILLMESVVPLLMGTETEHAVSAEMKQQAKAIADEWKPKLAGEVELDAANGSALEAQAFLQLLATFGIASEFDEDELCKLVLAVSNRRQTSELCRSLGLTHKVPGIVETLVGSGRQIDAVHFIQAFQLAETFPPVPLLKTYLKDLRRNSQGKGGTLSAAGVQNDANAQELAALKVVIKCIEEYKLEGEYELSPLQKRVAQLQKAKTDKKRVVDSAKPSPKRLRGSGRFGSSRQPPPMMYERGGYREGPDRYPYMGPPSYEYPPPSQSAYGQQSSYQQSSYQQSSYQQSSYQQPSYQQPSYPQPYYYQEEQAPVGMSGPPNYNRYSGGGFHGSVPQPYYYHDDQVSGGTPSGASSTYGRYTGSGLQPTL</sequence>
<keyword evidence="8" id="KW-1185">Reference proteome</keyword>
<dbReference type="Pfam" id="PF07899">
    <property type="entry name" value="Frigida"/>
    <property type="match status" value="1"/>
</dbReference>
<evidence type="ECO:0000256" key="3">
    <source>
        <dbReference type="ARBA" id="ARBA00023089"/>
    </source>
</evidence>
<comment type="caution">
    <text evidence="7">The sequence shown here is derived from an EMBL/GenBank/DDBJ whole genome shotgun (WGS) entry which is preliminary data.</text>
</comment>
<feature type="compositionally biased region" description="Low complexity" evidence="6">
    <location>
        <begin position="514"/>
        <end position="555"/>
    </location>
</feature>
<dbReference type="EMBL" id="JAINDJ010000008">
    <property type="protein sequence ID" value="KAG9440230.1"/>
    <property type="molecule type" value="Genomic_DNA"/>
</dbReference>
<feature type="region of interest" description="Disordered" evidence="6">
    <location>
        <begin position="450"/>
        <end position="616"/>
    </location>
</feature>
<evidence type="ECO:0000256" key="6">
    <source>
        <dbReference type="SAM" id="MobiDB-lite"/>
    </source>
</evidence>
<dbReference type="PANTHER" id="PTHR31791:SF41">
    <property type="entry name" value="FRIGIDA-LIKE PROTEIN"/>
    <property type="match status" value="1"/>
</dbReference>
<feature type="coiled-coil region" evidence="5">
    <location>
        <begin position="63"/>
        <end position="116"/>
    </location>
</feature>
<gene>
    <name evidence="7" type="ORF">H6P81_020395</name>
</gene>
<keyword evidence="3 4" id="KW-0287">Flowering</keyword>
<reference evidence="7 8" key="1">
    <citation type="submission" date="2021-07" db="EMBL/GenBank/DDBJ databases">
        <title>The Aristolochia fimbriata genome: insights into angiosperm evolution, floral development and chemical biosynthesis.</title>
        <authorList>
            <person name="Jiao Y."/>
        </authorList>
    </citation>
    <scope>NUCLEOTIDE SEQUENCE [LARGE SCALE GENOMIC DNA]</scope>
    <source>
        <strain evidence="7">IBCAS-2021</strain>
        <tissue evidence="7">Leaf</tissue>
    </source>
</reference>
<evidence type="ECO:0000256" key="1">
    <source>
        <dbReference type="ARBA" id="ARBA00008956"/>
    </source>
</evidence>
<accession>A0AAV7DW59</accession>
<dbReference type="GO" id="GO:0009908">
    <property type="term" value="P:flower development"/>
    <property type="evidence" value="ECO:0007669"/>
    <property type="project" value="UniProtKB-KW"/>
</dbReference>
<evidence type="ECO:0000256" key="4">
    <source>
        <dbReference type="RuleBase" id="RU364012"/>
    </source>
</evidence>
<evidence type="ECO:0000256" key="5">
    <source>
        <dbReference type="SAM" id="Coils"/>
    </source>
</evidence>